<reference evidence="15 17" key="1">
    <citation type="submission" date="2016-04" db="EMBL/GenBank/DDBJ databases">
        <title>Genome sequence of Methanosphaera cuniculi DSM 4103.</title>
        <authorList>
            <person name="Poehlein A."/>
            <person name="Seedorf H."/>
            <person name="Daniel R."/>
        </authorList>
    </citation>
    <scope>NUCLEOTIDE SEQUENCE [LARGE SCALE GENOMIC DNA]</scope>
    <source>
        <strain evidence="15 17">DSM 4103</strain>
    </source>
</reference>
<dbReference type="Pfam" id="PF03483">
    <property type="entry name" value="B3_4"/>
    <property type="match status" value="1"/>
</dbReference>
<dbReference type="EMBL" id="LWMS01000010">
    <property type="protein sequence ID" value="PWL08736.1"/>
    <property type="molecule type" value="Genomic_DNA"/>
</dbReference>
<dbReference type="GO" id="GO:0000287">
    <property type="term" value="F:magnesium ion binding"/>
    <property type="evidence" value="ECO:0007669"/>
    <property type="project" value="InterPro"/>
</dbReference>
<keyword evidence="6 12" id="KW-0479">Metal-binding</keyword>
<dbReference type="GO" id="GO:0005524">
    <property type="term" value="F:ATP binding"/>
    <property type="evidence" value="ECO:0007669"/>
    <property type="project" value="UniProtKB-UniRule"/>
</dbReference>
<dbReference type="InterPro" id="IPR004531">
    <property type="entry name" value="Phe-tRNA-synth_IIc_bsu_arc_euk"/>
</dbReference>
<evidence type="ECO:0000313" key="17">
    <source>
        <dbReference type="Proteomes" id="UP000246004"/>
    </source>
</evidence>
<dbReference type="Pfam" id="PF03484">
    <property type="entry name" value="B5"/>
    <property type="match status" value="1"/>
</dbReference>
<dbReference type="InterPro" id="IPR022918">
    <property type="entry name" value="Phe_tRNA_ligase_beta2_arc"/>
</dbReference>
<evidence type="ECO:0000256" key="9">
    <source>
        <dbReference type="ARBA" id="ARBA00022842"/>
    </source>
</evidence>
<dbReference type="InterPro" id="IPR045060">
    <property type="entry name" value="Phe-tRNA-ligase_IIc_bsu"/>
</dbReference>
<dbReference type="PANTHER" id="PTHR10947">
    <property type="entry name" value="PHENYLALANYL-TRNA SYNTHETASE BETA CHAIN AND LEUCINE-RICH REPEAT-CONTAINING PROTEIN 47"/>
    <property type="match status" value="1"/>
</dbReference>
<dbReference type="GO" id="GO:0006432">
    <property type="term" value="P:phenylalanyl-tRNA aminoacylation"/>
    <property type="evidence" value="ECO:0007669"/>
    <property type="project" value="UniProtKB-UniRule"/>
</dbReference>
<feature type="binding site" evidence="12">
    <location>
        <position position="339"/>
    </location>
    <ligand>
        <name>Mg(2+)</name>
        <dbReference type="ChEBI" id="CHEBI:18420"/>
        <note>shared with alpha subunit</note>
    </ligand>
</feature>
<dbReference type="EMBL" id="LMVN01000003">
    <property type="protein sequence ID" value="PAV08005.1"/>
    <property type="molecule type" value="Genomic_DNA"/>
</dbReference>
<dbReference type="InterPro" id="IPR020825">
    <property type="entry name" value="Phe-tRNA_synthase-like_B3/B4"/>
</dbReference>
<accession>A0A2A2HF74</accession>
<dbReference type="PANTHER" id="PTHR10947:SF0">
    <property type="entry name" value="PHENYLALANINE--TRNA LIGASE BETA SUBUNIT"/>
    <property type="match status" value="1"/>
</dbReference>
<keyword evidence="11 12" id="KW-0030">Aminoacyl-tRNA synthetase</keyword>
<evidence type="ECO:0000313" key="14">
    <source>
        <dbReference type="EMBL" id="PAV08005.1"/>
    </source>
</evidence>
<proteinExistence type="inferred from homology"/>
<dbReference type="EC" id="6.1.1.20" evidence="12"/>
<evidence type="ECO:0000256" key="10">
    <source>
        <dbReference type="ARBA" id="ARBA00022917"/>
    </source>
</evidence>
<dbReference type="OrthoDB" id="10073at2157"/>
<comment type="subunit">
    <text evidence="12">Tetramer of two alpha and two beta subunits.</text>
</comment>
<reference evidence="14 16" key="2">
    <citation type="journal article" date="2017" name="BMC Genomics">
        <title>Genomic analysis of methanogenic archaea reveals a shift towards energy conservation.</title>
        <authorList>
            <person name="Gilmore S.P."/>
            <person name="Henske J.K."/>
            <person name="Sexton J.A."/>
            <person name="Solomon K.V."/>
            <person name="Seppala S."/>
            <person name="Yoo J.I."/>
            <person name="Huyett L.M."/>
            <person name="Pressman A."/>
            <person name="Cogan J.Z."/>
            <person name="Kivenson V."/>
            <person name="Peng X."/>
            <person name="Tan Y."/>
            <person name="Valentine D.L."/>
            <person name="O'Malley M.A."/>
        </authorList>
    </citation>
    <scope>NUCLEOTIDE SEQUENCE [LARGE SCALE GENOMIC DNA]</scope>
    <source>
        <strain evidence="14 16">1R-7</strain>
    </source>
</reference>
<keyword evidence="10 12" id="KW-0648">Protein biosynthesis</keyword>
<evidence type="ECO:0000256" key="6">
    <source>
        <dbReference type="ARBA" id="ARBA00022723"/>
    </source>
</evidence>
<gene>
    <name evidence="12 15" type="primary">pheT</name>
    <name evidence="14" type="ORF">ASJ82_04990</name>
    <name evidence="15" type="ORF">MSCUN_04490</name>
</gene>
<evidence type="ECO:0000256" key="11">
    <source>
        <dbReference type="ARBA" id="ARBA00023146"/>
    </source>
</evidence>
<keyword evidence="4 12" id="KW-0963">Cytoplasm</keyword>
<evidence type="ECO:0000256" key="8">
    <source>
        <dbReference type="ARBA" id="ARBA00022840"/>
    </source>
</evidence>
<dbReference type="AlphaFoldDB" id="A0A2A2HF74"/>
<dbReference type="Pfam" id="PF17759">
    <property type="entry name" value="tRNA_synthFbeta"/>
    <property type="match status" value="1"/>
</dbReference>
<feature type="binding site" evidence="12">
    <location>
        <position position="329"/>
    </location>
    <ligand>
        <name>Mg(2+)</name>
        <dbReference type="ChEBI" id="CHEBI:18420"/>
        <note>shared with alpha subunit</note>
    </ligand>
</feature>
<dbReference type="GO" id="GO:0009328">
    <property type="term" value="C:phenylalanine-tRNA ligase complex"/>
    <property type="evidence" value="ECO:0007669"/>
    <property type="project" value="TreeGrafter"/>
</dbReference>
<evidence type="ECO:0000259" key="13">
    <source>
        <dbReference type="PROSITE" id="PS51483"/>
    </source>
</evidence>
<evidence type="ECO:0000256" key="12">
    <source>
        <dbReference type="HAMAP-Rule" id="MF_00284"/>
    </source>
</evidence>
<comment type="similarity">
    <text evidence="3 12">Belongs to the phenylalanyl-tRNA synthetase beta subunit family. Type 2 subfamily.</text>
</comment>
<feature type="domain" description="B5" evidence="13">
    <location>
        <begin position="275"/>
        <end position="351"/>
    </location>
</feature>
<feature type="binding site" evidence="12">
    <location>
        <position position="338"/>
    </location>
    <ligand>
        <name>Mg(2+)</name>
        <dbReference type="ChEBI" id="CHEBI:18420"/>
        <note>shared with alpha subunit</note>
    </ligand>
</feature>
<comment type="subcellular location">
    <subcellularLocation>
        <location evidence="2 12">Cytoplasm</location>
    </subcellularLocation>
</comment>
<dbReference type="SMART" id="SM00873">
    <property type="entry name" value="B3_4"/>
    <property type="match status" value="1"/>
</dbReference>
<evidence type="ECO:0000256" key="7">
    <source>
        <dbReference type="ARBA" id="ARBA00022741"/>
    </source>
</evidence>
<dbReference type="Proteomes" id="UP000246004">
    <property type="component" value="Unassembled WGS sequence"/>
</dbReference>
<comment type="cofactor">
    <cofactor evidence="1 12">
        <name>Mg(2+)</name>
        <dbReference type="ChEBI" id="CHEBI:18420"/>
    </cofactor>
</comment>
<keyword evidence="16" id="KW-1185">Reference proteome</keyword>
<dbReference type="FunFam" id="3.50.40.10:FF:000003">
    <property type="entry name" value="Phenylalanine--tRNA ligase beta subunit"/>
    <property type="match status" value="1"/>
</dbReference>
<evidence type="ECO:0000313" key="15">
    <source>
        <dbReference type="EMBL" id="PWL08736.1"/>
    </source>
</evidence>
<dbReference type="SUPFAM" id="SSF46955">
    <property type="entry name" value="Putative DNA-binding domain"/>
    <property type="match status" value="2"/>
</dbReference>
<dbReference type="HAMAP" id="MF_00284">
    <property type="entry name" value="Phe_tRNA_synth_beta2"/>
    <property type="match status" value="1"/>
</dbReference>
<dbReference type="RefSeq" id="WP_095608069.1">
    <property type="nucleotide sequence ID" value="NZ_LMVN01000003.1"/>
</dbReference>
<dbReference type="GO" id="GO:0004826">
    <property type="term" value="F:phenylalanine-tRNA ligase activity"/>
    <property type="evidence" value="ECO:0007669"/>
    <property type="project" value="UniProtKB-UniRule"/>
</dbReference>
<keyword evidence="8 12" id="KW-0067">ATP-binding</keyword>
<evidence type="ECO:0000256" key="4">
    <source>
        <dbReference type="ARBA" id="ARBA00022490"/>
    </source>
</evidence>
<evidence type="ECO:0000256" key="3">
    <source>
        <dbReference type="ARBA" id="ARBA00007438"/>
    </source>
</evidence>
<dbReference type="InterPro" id="IPR005146">
    <property type="entry name" value="B3/B4_tRNA-bd"/>
</dbReference>
<sequence>MPVINFTYDELFKKLGKELPKDELINILPMISSDVEGYDDNEVKTEFFPNRPDNYSVEGIVRSLKGYLDIEVGMPKYDVKETDITINVDEKLEDIRPYVASCIIRNVSINDEQLKNLMEFQEHLHWVIGRDRKKVAIGIHDLDKTAGGPFYYKAGIPDETTFIPLEHTEELTLNEILLENEKGEKYAKLLDDFKYYPLIVDSEDNIMSMPPIINSDKTKLTTDTKNLFIDVTGTELNAVTNALNIIAANLAENGATIETITVNYPYHENLTYPDFECREMEVHRKVAEEYIGISLTADKIVECLEKTRFDAKKIDEDTVLVTIPRYRIDILHEVDLIENIAFGYGFNDLPAELPNFSTVANPDPKREFDKIVEQLMIGLGFTEIKSLMLTSEDQHYKKLNHEIDEEHIRVSQPITQDRTMIRQTLINSLLEFLEDNKHEELPQKIFEIGDVAYLDESKETKMVTVKKLAAAQISTEANFTTIKSIVESFVSNMGFTMTLEDSDNPTFIMGRCAKFTATPMFNNTPFTFKGYFGEISPDVLTNFELEYPTIAFEVEFSENKEE</sequence>
<comment type="catalytic activity">
    <reaction evidence="12">
        <text>tRNA(Phe) + L-phenylalanine + ATP = L-phenylalanyl-tRNA(Phe) + AMP + diphosphate + H(+)</text>
        <dbReference type="Rhea" id="RHEA:19413"/>
        <dbReference type="Rhea" id="RHEA-COMP:9668"/>
        <dbReference type="Rhea" id="RHEA-COMP:9699"/>
        <dbReference type="ChEBI" id="CHEBI:15378"/>
        <dbReference type="ChEBI" id="CHEBI:30616"/>
        <dbReference type="ChEBI" id="CHEBI:33019"/>
        <dbReference type="ChEBI" id="CHEBI:58095"/>
        <dbReference type="ChEBI" id="CHEBI:78442"/>
        <dbReference type="ChEBI" id="CHEBI:78531"/>
        <dbReference type="ChEBI" id="CHEBI:456215"/>
        <dbReference type="EC" id="6.1.1.20"/>
    </reaction>
</comment>
<dbReference type="GO" id="GO:0003723">
    <property type="term" value="F:RNA binding"/>
    <property type="evidence" value="ECO:0007669"/>
    <property type="project" value="InterPro"/>
</dbReference>
<evidence type="ECO:0000256" key="2">
    <source>
        <dbReference type="ARBA" id="ARBA00004496"/>
    </source>
</evidence>
<dbReference type="Proteomes" id="UP000217528">
    <property type="component" value="Unassembled WGS sequence"/>
</dbReference>
<feature type="binding site" evidence="12">
    <location>
        <position position="335"/>
    </location>
    <ligand>
        <name>Mg(2+)</name>
        <dbReference type="ChEBI" id="CHEBI:18420"/>
        <note>shared with alpha subunit</note>
    </ligand>
</feature>
<dbReference type="SUPFAM" id="SSF55681">
    <property type="entry name" value="Class II aaRS and biotin synthetases"/>
    <property type="match status" value="1"/>
</dbReference>
<dbReference type="Gene3D" id="3.50.40.10">
    <property type="entry name" value="Phenylalanyl-trna Synthetase, Chain B, domain 3"/>
    <property type="match status" value="1"/>
</dbReference>
<dbReference type="NCBIfam" id="TIGR00471">
    <property type="entry name" value="pheT_arch"/>
    <property type="match status" value="1"/>
</dbReference>
<dbReference type="SMART" id="SM00874">
    <property type="entry name" value="B5"/>
    <property type="match status" value="1"/>
</dbReference>
<dbReference type="InterPro" id="IPR045864">
    <property type="entry name" value="aa-tRNA-synth_II/BPL/LPL"/>
</dbReference>
<keyword evidence="5 12" id="KW-0436">Ligase</keyword>
<comment type="caution">
    <text evidence="14">The sequence shown here is derived from an EMBL/GenBank/DDBJ whole genome shotgun (WGS) entry which is preliminary data.</text>
</comment>
<dbReference type="InterPro" id="IPR005147">
    <property type="entry name" value="tRNA_synthase_B5-dom"/>
</dbReference>
<dbReference type="PROSITE" id="PS51483">
    <property type="entry name" value="B5"/>
    <property type="match status" value="1"/>
</dbReference>
<name>A0A2A2HF74_9EURY</name>
<dbReference type="Gene3D" id="3.30.930.10">
    <property type="entry name" value="Bira Bifunctional Protein, Domain 2"/>
    <property type="match status" value="1"/>
</dbReference>
<keyword evidence="7 12" id="KW-0547">Nucleotide-binding</keyword>
<evidence type="ECO:0000313" key="16">
    <source>
        <dbReference type="Proteomes" id="UP000217528"/>
    </source>
</evidence>
<dbReference type="InterPro" id="IPR009061">
    <property type="entry name" value="DNA-bd_dom_put_sf"/>
</dbReference>
<dbReference type="InterPro" id="IPR041616">
    <property type="entry name" value="PheRS_beta_core"/>
</dbReference>
<evidence type="ECO:0000256" key="5">
    <source>
        <dbReference type="ARBA" id="ARBA00022598"/>
    </source>
</evidence>
<organism evidence="14 16">
    <name type="scientific">Methanosphaera cuniculi</name>
    <dbReference type="NCBI Taxonomy" id="1077256"/>
    <lineage>
        <taxon>Archaea</taxon>
        <taxon>Methanobacteriati</taxon>
        <taxon>Methanobacteriota</taxon>
        <taxon>Methanomada group</taxon>
        <taxon>Methanobacteria</taxon>
        <taxon>Methanobacteriales</taxon>
        <taxon>Methanobacteriaceae</taxon>
        <taxon>Methanosphaera</taxon>
    </lineage>
</organism>
<dbReference type="Gene3D" id="3.30.56.10">
    <property type="match status" value="2"/>
</dbReference>
<protein>
    <recommendedName>
        <fullName evidence="12">Phenylalanine--tRNA ligase beta subunit</fullName>
        <ecNumber evidence="12">6.1.1.20</ecNumber>
    </recommendedName>
    <alternativeName>
        <fullName evidence="12">Phenylalanyl-tRNA synthetase beta subunit</fullName>
        <shortName evidence="12">PheRS</shortName>
    </alternativeName>
</protein>
<keyword evidence="9 12" id="KW-0460">Magnesium</keyword>
<evidence type="ECO:0000256" key="1">
    <source>
        <dbReference type="ARBA" id="ARBA00001946"/>
    </source>
</evidence>